<dbReference type="InterPro" id="IPR037185">
    <property type="entry name" value="EmrE-like"/>
</dbReference>
<protein>
    <recommendedName>
        <fullName evidence="6">WAT1-related protein</fullName>
    </recommendedName>
</protein>
<name>A0A7J7D8I7_TRIWF</name>
<dbReference type="InParanoid" id="A0A7J7D8I7"/>
<accession>A0A7J7D8I7</accession>
<feature type="transmembrane region" description="Helical" evidence="6">
    <location>
        <begin position="136"/>
        <end position="156"/>
    </location>
</feature>
<keyword evidence="4 6" id="KW-1133">Transmembrane helix</keyword>
<keyword evidence="3 6" id="KW-0812">Transmembrane</keyword>
<reference evidence="9 10" key="1">
    <citation type="journal article" date="2020" name="Nat. Commun.">
        <title>Genome of Tripterygium wilfordii and identification of cytochrome P450 involved in triptolide biosynthesis.</title>
        <authorList>
            <person name="Tu L."/>
            <person name="Su P."/>
            <person name="Zhang Z."/>
            <person name="Gao L."/>
            <person name="Wang J."/>
            <person name="Hu T."/>
            <person name="Zhou J."/>
            <person name="Zhang Y."/>
            <person name="Zhao Y."/>
            <person name="Liu Y."/>
            <person name="Song Y."/>
            <person name="Tong Y."/>
            <person name="Lu Y."/>
            <person name="Yang J."/>
            <person name="Xu C."/>
            <person name="Jia M."/>
            <person name="Peters R.J."/>
            <person name="Huang L."/>
            <person name="Gao W."/>
        </authorList>
    </citation>
    <scope>NUCLEOTIDE SEQUENCE [LARGE SCALE GENOMIC DNA]</scope>
    <source>
        <strain evidence="10">cv. XIE 37</strain>
        <tissue evidence="9">Leaf</tissue>
    </source>
</reference>
<gene>
    <name evidence="9" type="ORF">HS088_TW09G00708</name>
</gene>
<feature type="transmembrane region" description="Helical" evidence="6">
    <location>
        <begin position="12"/>
        <end position="31"/>
    </location>
</feature>
<feature type="domain" description="EamA" evidence="8">
    <location>
        <begin position="186"/>
        <end position="323"/>
    </location>
</feature>
<feature type="transmembrane region" description="Helical" evidence="6">
    <location>
        <begin position="215"/>
        <end position="236"/>
    </location>
</feature>
<feature type="transmembrane region" description="Helical" evidence="6">
    <location>
        <begin position="183"/>
        <end position="203"/>
    </location>
</feature>
<evidence type="ECO:0000256" key="2">
    <source>
        <dbReference type="ARBA" id="ARBA00007635"/>
    </source>
</evidence>
<dbReference type="SUPFAM" id="SSF103481">
    <property type="entry name" value="Multidrug resistance efflux transporter EmrE"/>
    <property type="match status" value="2"/>
</dbReference>
<evidence type="ECO:0000313" key="9">
    <source>
        <dbReference type="EMBL" id="KAF5742657.1"/>
    </source>
</evidence>
<keyword evidence="10" id="KW-1185">Reference proteome</keyword>
<feature type="transmembrane region" description="Helical" evidence="6">
    <location>
        <begin position="100"/>
        <end position="124"/>
    </location>
</feature>
<proteinExistence type="inferred from homology"/>
<evidence type="ECO:0000256" key="7">
    <source>
        <dbReference type="SAM" id="MobiDB-lite"/>
    </source>
</evidence>
<evidence type="ECO:0000256" key="4">
    <source>
        <dbReference type="ARBA" id="ARBA00022989"/>
    </source>
</evidence>
<organism evidence="9 10">
    <name type="scientific">Tripterygium wilfordii</name>
    <name type="common">Thunder God vine</name>
    <dbReference type="NCBI Taxonomy" id="458696"/>
    <lineage>
        <taxon>Eukaryota</taxon>
        <taxon>Viridiplantae</taxon>
        <taxon>Streptophyta</taxon>
        <taxon>Embryophyta</taxon>
        <taxon>Tracheophyta</taxon>
        <taxon>Spermatophyta</taxon>
        <taxon>Magnoliopsida</taxon>
        <taxon>eudicotyledons</taxon>
        <taxon>Gunneridae</taxon>
        <taxon>Pentapetalae</taxon>
        <taxon>rosids</taxon>
        <taxon>fabids</taxon>
        <taxon>Celastrales</taxon>
        <taxon>Celastraceae</taxon>
        <taxon>Tripterygium</taxon>
    </lineage>
</organism>
<evidence type="ECO:0000256" key="1">
    <source>
        <dbReference type="ARBA" id="ARBA00004141"/>
    </source>
</evidence>
<comment type="subcellular location">
    <subcellularLocation>
        <location evidence="1 6">Membrane</location>
        <topology evidence="1 6">Multi-pass membrane protein</topology>
    </subcellularLocation>
</comment>
<comment type="similarity">
    <text evidence="2 6">Belongs to the drug/metabolite transporter (DMT) superfamily. Plant drug/metabolite exporter (P-DME) (TC 2.A.7.4) family.</text>
</comment>
<dbReference type="InterPro" id="IPR000620">
    <property type="entry name" value="EamA_dom"/>
</dbReference>
<evidence type="ECO:0000313" key="10">
    <source>
        <dbReference type="Proteomes" id="UP000593562"/>
    </source>
</evidence>
<feature type="domain" description="EamA" evidence="8">
    <location>
        <begin position="12"/>
        <end position="153"/>
    </location>
</feature>
<feature type="transmembrane region" description="Helical" evidence="6">
    <location>
        <begin position="305"/>
        <end position="324"/>
    </location>
</feature>
<feature type="transmembrane region" description="Helical" evidence="6">
    <location>
        <begin position="256"/>
        <end position="272"/>
    </location>
</feature>
<keyword evidence="5 6" id="KW-0472">Membrane</keyword>
<dbReference type="Proteomes" id="UP000593562">
    <property type="component" value="Unassembled WGS sequence"/>
</dbReference>
<sequence length="382" mass="41965">MDSFATMLDLHWPVLVMIGLQFCSAAMSLLVKTSLNHGMSVHVLVVYRMAVASAILAPIAFIVERKLRLKMTFSTFAKIMLLSLFEPVAAQNLYYTGMKYTTATFTTAMSNLLPALTFAIACIVRYEKINMRKLHCQAKVIGTIVAICGAMVLGLVKGKHINPPWSHHHDVDSQKHATDNGSFVEGSIMILVGCVIWASYYILQAFILKSYPAKLSLATLQCTMGMVQGIIVASIAEKGNTSAWSIHKDVRLATCLYGGLYAGGLYYLTAIVTNKKGPVFSSVFYPLSMVIVAIVGSTFLHEQMYLGRILGAIIIVMGMYMVIWGKAKDEHLQSDTDQTAAAAPDLEENTDNPTLESGEHQIKEEIQTETTHTIQTQVELVV</sequence>
<dbReference type="InterPro" id="IPR030184">
    <property type="entry name" value="WAT1-related"/>
</dbReference>
<evidence type="ECO:0000256" key="6">
    <source>
        <dbReference type="RuleBase" id="RU363077"/>
    </source>
</evidence>
<evidence type="ECO:0000256" key="3">
    <source>
        <dbReference type="ARBA" id="ARBA00022692"/>
    </source>
</evidence>
<dbReference type="Pfam" id="PF00892">
    <property type="entry name" value="EamA"/>
    <property type="match status" value="2"/>
</dbReference>
<dbReference type="AlphaFoldDB" id="A0A7J7D8I7"/>
<feature type="transmembrane region" description="Helical" evidence="6">
    <location>
        <begin position="43"/>
        <end position="63"/>
    </location>
</feature>
<evidence type="ECO:0000259" key="8">
    <source>
        <dbReference type="Pfam" id="PF00892"/>
    </source>
</evidence>
<dbReference type="EMBL" id="JAAARO010000009">
    <property type="protein sequence ID" value="KAF5742657.1"/>
    <property type="molecule type" value="Genomic_DNA"/>
</dbReference>
<comment type="caution">
    <text evidence="9">The sequence shown here is derived from an EMBL/GenBank/DDBJ whole genome shotgun (WGS) entry which is preliminary data.</text>
</comment>
<evidence type="ECO:0000256" key="5">
    <source>
        <dbReference type="ARBA" id="ARBA00023136"/>
    </source>
</evidence>
<dbReference type="PANTHER" id="PTHR31218">
    <property type="entry name" value="WAT1-RELATED PROTEIN"/>
    <property type="match status" value="1"/>
</dbReference>
<dbReference type="GO" id="GO:0016020">
    <property type="term" value="C:membrane"/>
    <property type="evidence" value="ECO:0007669"/>
    <property type="project" value="UniProtKB-SubCell"/>
</dbReference>
<dbReference type="OrthoDB" id="1728340at2759"/>
<feature type="region of interest" description="Disordered" evidence="7">
    <location>
        <begin position="335"/>
        <end position="357"/>
    </location>
</feature>
<dbReference type="GO" id="GO:0022857">
    <property type="term" value="F:transmembrane transporter activity"/>
    <property type="evidence" value="ECO:0007669"/>
    <property type="project" value="InterPro"/>
</dbReference>
<feature type="transmembrane region" description="Helical" evidence="6">
    <location>
        <begin position="279"/>
        <end position="299"/>
    </location>
</feature>